<feature type="transmembrane region" description="Helical" evidence="2">
    <location>
        <begin position="12"/>
        <end position="30"/>
    </location>
</feature>
<reference evidence="3 4" key="1">
    <citation type="journal article" date="2024" name="IMA Fungus">
        <title>IMA Genome - F19 : A genome assembly and annotation guide to empower mycologists, including annotated draft genome sequences of Ceratocystis pirilliformis, Diaporthe australafricana, Fusarium ophioides, Paecilomyces lecythidis, and Sporothrix stenoceras.</title>
        <authorList>
            <person name="Aylward J."/>
            <person name="Wilson A.M."/>
            <person name="Visagie C.M."/>
            <person name="Spraker J."/>
            <person name="Barnes I."/>
            <person name="Buitendag C."/>
            <person name="Ceriani C."/>
            <person name="Del Mar Angel L."/>
            <person name="du Plessis D."/>
            <person name="Fuchs T."/>
            <person name="Gasser K."/>
            <person name="Kramer D."/>
            <person name="Li W."/>
            <person name="Munsamy K."/>
            <person name="Piso A."/>
            <person name="Price J.L."/>
            <person name="Sonnekus B."/>
            <person name="Thomas C."/>
            <person name="van der Nest A."/>
            <person name="van Dijk A."/>
            <person name="van Heerden A."/>
            <person name="van Vuuren N."/>
            <person name="Yilmaz N."/>
            <person name="Duong T.A."/>
            <person name="van der Merwe N.A."/>
            <person name="Wingfield M.J."/>
            <person name="Wingfield B.D."/>
        </authorList>
    </citation>
    <scope>NUCLEOTIDE SEQUENCE [LARGE SCALE GENOMIC DNA]</scope>
    <source>
        <strain evidence="3 4">CMW 5346</strain>
    </source>
</reference>
<evidence type="ECO:0000313" key="4">
    <source>
        <dbReference type="Proteomes" id="UP001583186"/>
    </source>
</evidence>
<sequence length="66" mass="7155">MEPWSASDVTNLAGIYTILFCMVSVCYMMCDPIGGFKQPPKRSPEEELASTQTAQARAQANAQAAK</sequence>
<keyword evidence="4" id="KW-1185">Reference proteome</keyword>
<evidence type="ECO:0000256" key="2">
    <source>
        <dbReference type="SAM" id="Phobius"/>
    </source>
</evidence>
<accession>A0ABR3ZNZ4</accession>
<evidence type="ECO:0000256" key="1">
    <source>
        <dbReference type="SAM" id="MobiDB-lite"/>
    </source>
</evidence>
<dbReference type="EMBL" id="JAWCUI010000005">
    <property type="protein sequence ID" value="KAL1902425.1"/>
    <property type="molecule type" value="Genomic_DNA"/>
</dbReference>
<organism evidence="3 4">
    <name type="scientific">Sporothrix stenoceras</name>
    <dbReference type="NCBI Taxonomy" id="5173"/>
    <lineage>
        <taxon>Eukaryota</taxon>
        <taxon>Fungi</taxon>
        <taxon>Dikarya</taxon>
        <taxon>Ascomycota</taxon>
        <taxon>Pezizomycotina</taxon>
        <taxon>Sordariomycetes</taxon>
        <taxon>Sordariomycetidae</taxon>
        <taxon>Ophiostomatales</taxon>
        <taxon>Ophiostomataceae</taxon>
        <taxon>Sporothrix</taxon>
    </lineage>
</organism>
<keyword evidence="2" id="KW-0812">Transmembrane</keyword>
<name>A0ABR3ZNZ4_9PEZI</name>
<gene>
    <name evidence="3" type="ORF">Sste5346_001405</name>
</gene>
<feature type="region of interest" description="Disordered" evidence="1">
    <location>
        <begin position="38"/>
        <end position="66"/>
    </location>
</feature>
<proteinExistence type="predicted"/>
<dbReference type="Proteomes" id="UP001583186">
    <property type="component" value="Unassembled WGS sequence"/>
</dbReference>
<keyword evidence="2" id="KW-1133">Transmembrane helix</keyword>
<comment type="caution">
    <text evidence="3">The sequence shown here is derived from an EMBL/GenBank/DDBJ whole genome shotgun (WGS) entry which is preliminary data.</text>
</comment>
<evidence type="ECO:0000313" key="3">
    <source>
        <dbReference type="EMBL" id="KAL1902425.1"/>
    </source>
</evidence>
<protein>
    <submittedName>
        <fullName evidence="3">Uncharacterized protein</fullName>
    </submittedName>
</protein>
<feature type="compositionally biased region" description="Low complexity" evidence="1">
    <location>
        <begin position="49"/>
        <end position="66"/>
    </location>
</feature>
<keyword evidence="2" id="KW-0472">Membrane</keyword>